<keyword evidence="3" id="KW-0677">Repeat</keyword>
<dbReference type="InterPro" id="IPR013210">
    <property type="entry name" value="LRR_N_plant-typ"/>
</dbReference>
<organism evidence="6">
    <name type="scientific">Salix viminalis</name>
    <name type="common">Common osier</name>
    <name type="synonym">Basket willow</name>
    <dbReference type="NCBI Taxonomy" id="40686"/>
    <lineage>
        <taxon>Eukaryota</taxon>
        <taxon>Viridiplantae</taxon>
        <taxon>Streptophyta</taxon>
        <taxon>Embryophyta</taxon>
        <taxon>Tracheophyta</taxon>
        <taxon>Spermatophyta</taxon>
        <taxon>Magnoliopsida</taxon>
        <taxon>eudicotyledons</taxon>
        <taxon>Gunneridae</taxon>
        <taxon>Pentapetalae</taxon>
        <taxon>rosids</taxon>
        <taxon>fabids</taxon>
        <taxon>Malpighiales</taxon>
        <taxon>Salicaceae</taxon>
        <taxon>Saliceae</taxon>
        <taxon>Salix</taxon>
    </lineage>
</organism>
<dbReference type="InterPro" id="IPR053211">
    <property type="entry name" value="DNA_repair-toleration"/>
</dbReference>
<dbReference type="Gene3D" id="3.80.10.10">
    <property type="entry name" value="Ribonuclease Inhibitor"/>
    <property type="match status" value="1"/>
</dbReference>
<evidence type="ECO:0000313" key="6">
    <source>
        <dbReference type="EMBL" id="VFU27256.1"/>
    </source>
</evidence>
<gene>
    <name evidence="6" type="ORF">SVIM_LOCUS80083</name>
</gene>
<reference evidence="6" key="1">
    <citation type="submission" date="2019-03" db="EMBL/GenBank/DDBJ databases">
        <authorList>
            <person name="Mank J."/>
            <person name="Almeida P."/>
        </authorList>
    </citation>
    <scope>NUCLEOTIDE SEQUENCE</scope>
    <source>
        <strain evidence="6">78183</strain>
    </source>
</reference>
<proteinExistence type="predicted"/>
<feature type="domain" description="Leucine-rich repeat-containing N-terminal plant-type" evidence="5">
    <location>
        <begin position="29"/>
        <end position="69"/>
    </location>
</feature>
<accession>A0A6N2KLJ3</accession>
<feature type="signal peptide" evidence="4">
    <location>
        <begin position="1"/>
        <end position="27"/>
    </location>
</feature>
<evidence type="ECO:0000256" key="2">
    <source>
        <dbReference type="ARBA" id="ARBA00022729"/>
    </source>
</evidence>
<evidence type="ECO:0000256" key="4">
    <source>
        <dbReference type="SAM" id="SignalP"/>
    </source>
</evidence>
<keyword evidence="1" id="KW-0433">Leucine-rich repeat</keyword>
<dbReference type="PANTHER" id="PTHR48060:SF17">
    <property type="entry name" value="LRR RECEPTOR-LIKE SERINE_THREONINE-PROTEIN KINASE IRK-RELATED"/>
    <property type="match status" value="1"/>
</dbReference>
<dbReference type="PANTHER" id="PTHR48060">
    <property type="entry name" value="DNA DAMAGE-REPAIR/TOLERATION PROTEIN DRT100"/>
    <property type="match status" value="1"/>
</dbReference>
<keyword evidence="2 4" id="KW-0732">Signal</keyword>
<evidence type="ECO:0000256" key="1">
    <source>
        <dbReference type="ARBA" id="ARBA00022614"/>
    </source>
</evidence>
<dbReference type="AlphaFoldDB" id="A0A6N2KLJ3"/>
<dbReference type="InterPro" id="IPR032675">
    <property type="entry name" value="LRR_dom_sf"/>
</dbReference>
<sequence>MGLSLHISIVPVILMVISLQVWLPLGCLEEERAALLQLKDSLNYPNGTFLPSWRKGDARCCDWESVRCSSSTGRVTKLYLSGVRNGELGEWYLNASLFLLFEELVWLLLGHNQIAGWVENKESFDDHLLIFSSKPSSFRQSLDGEGFTYAWFSPGGFSFGCCSSFATVFTFIPVSKVCSEVLGAVSIFVLLQIHSSGSSRQRRWLLVDCDFSHLSCPVVSDGEGPMNMVCSLRATGVAVNYLSHTMHALTMLERAEMTNCKPMSIPLKAKTEASIVDVDSDGSIHILWPSHSK</sequence>
<dbReference type="Pfam" id="PF08263">
    <property type="entry name" value="LRRNT_2"/>
    <property type="match status" value="1"/>
</dbReference>
<evidence type="ECO:0000256" key="3">
    <source>
        <dbReference type="ARBA" id="ARBA00022737"/>
    </source>
</evidence>
<evidence type="ECO:0000259" key="5">
    <source>
        <dbReference type="Pfam" id="PF08263"/>
    </source>
</evidence>
<feature type="chain" id="PRO_5026957481" description="Leucine-rich repeat-containing N-terminal plant-type domain-containing protein" evidence="4">
    <location>
        <begin position="28"/>
        <end position="293"/>
    </location>
</feature>
<dbReference type="EMBL" id="CAADRP010000347">
    <property type="protein sequence ID" value="VFU27256.1"/>
    <property type="molecule type" value="Genomic_DNA"/>
</dbReference>
<name>A0A6N2KLJ3_SALVM</name>
<dbReference type="SUPFAM" id="SSF52058">
    <property type="entry name" value="L domain-like"/>
    <property type="match status" value="1"/>
</dbReference>
<protein>
    <recommendedName>
        <fullName evidence="5">Leucine-rich repeat-containing N-terminal plant-type domain-containing protein</fullName>
    </recommendedName>
</protein>